<feature type="signal peptide" evidence="3">
    <location>
        <begin position="1"/>
        <end position="25"/>
    </location>
</feature>
<dbReference type="Pfam" id="PF01522">
    <property type="entry name" value="Polysacc_deac_1"/>
    <property type="match status" value="1"/>
</dbReference>
<keyword evidence="2" id="KW-0378">Hydrolase</keyword>
<dbReference type="GO" id="GO:0005975">
    <property type="term" value="P:carbohydrate metabolic process"/>
    <property type="evidence" value="ECO:0007669"/>
    <property type="project" value="InterPro"/>
</dbReference>
<keyword evidence="6" id="KW-1185">Reference proteome</keyword>
<keyword evidence="3" id="KW-0732">Signal</keyword>
<dbReference type="GO" id="GO:0016020">
    <property type="term" value="C:membrane"/>
    <property type="evidence" value="ECO:0007669"/>
    <property type="project" value="TreeGrafter"/>
</dbReference>
<protein>
    <submittedName>
        <fullName evidence="5">Oligosaccharide deacetylase</fullName>
    </submittedName>
</protein>
<dbReference type="CDD" id="cd10917">
    <property type="entry name" value="CE4_NodB_like_6s_7s"/>
    <property type="match status" value="1"/>
</dbReference>
<reference evidence="5 6" key="1">
    <citation type="submission" date="2018-02" db="EMBL/GenBank/DDBJ databases">
        <title>Jeotgalibacillus proteolyticum sp. nov. a protease producing bacterium isolated from ocean sediments of Laizhou Bay.</title>
        <authorList>
            <person name="Li Y."/>
        </authorList>
    </citation>
    <scope>NUCLEOTIDE SEQUENCE [LARGE SCALE GENOMIC DNA]</scope>
    <source>
        <strain evidence="5 6">22-7</strain>
    </source>
</reference>
<dbReference type="RefSeq" id="WP_104059324.1">
    <property type="nucleotide sequence ID" value="NZ_PREZ01000007.1"/>
</dbReference>
<dbReference type="InterPro" id="IPR002509">
    <property type="entry name" value="NODB_dom"/>
</dbReference>
<accession>A0A2S5G827</accession>
<evidence type="ECO:0000256" key="2">
    <source>
        <dbReference type="ARBA" id="ARBA00022801"/>
    </source>
</evidence>
<name>A0A2S5G827_9BACL</name>
<keyword evidence="1" id="KW-0479">Metal-binding</keyword>
<gene>
    <name evidence="5" type="ORF">C4B60_17490</name>
</gene>
<dbReference type="InterPro" id="IPR011330">
    <property type="entry name" value="Glyco_hydro/deAcase_b/a-brl"/>
</dbReference>
<organism evidence="5 6">
    <name type="scientific">Jeotgalibacillus proteolyticus</name>
    <dbReference type="NCBI Taxonomy" id="2082395"/>
    <lineage>
        <taxon>Bacteria</taxon>
        <taxon>Bacillati</taxon>
        <taxon>Bacillota</taxon>
        <taxon>Bacilli</taxon>
        <taxon>Bacillales</taxon>
        <taxon>Caryophanaceae</taxon>
        <taxon>Jeotgalibacillus</taxon>
    </lineage>
</organism>
<dbReference type="PANTHER" id="PTHR10587:SF133">
    <property type="entry name" value="CHITIN DEACETYLASE 1-RELATED"/>
    <property type="match status" value="1"/>
</dbReference>
<sequence>MMKKNIACFLSFFLLFFIFTAASDASTDNKGRQYYEESGLILWDIKTKKKVIALTFDDGPHRKYTPQVLDLLEKYEARATFFIIGENVLKNPEVVSRMYLEGHELANHTFTHPTRITIPDLQKEIKRTNDLISSITGFNPNLFRPVEGHYTDEMVEQIGNDGFKVVMWSWHQDTEDWREPGVDHIVNRVLKGTKPGDVVLFHDGGGNRKQTVAALEKILIELQRQEYEFVTISELLAIQEAENGNQ</sequence>
<evidence type="ECO:0000256" key="1">
    <source>
        <dbReference type="ARBA" id="ARBA00022723"/>
    </source>
</evidence>
<comment type="caution">
    <text evidence="5">The sequence shown here is derived from an EMBL/GenBank/DDBJ whole genome shotgun (WGS) entry which is preliminary data.</text>
</comment>
<dbReference type="Gene3D" id="3.20.20.370">
    <property type="entry name" value="Glycoside hydrolase/deacetylase"/>
    <property type="match status" value="1"/>
</dbReference>
<evidence type="ECO:0000313" key="5">
    <source>
        <dbReference type="EMBL" id="PPA69105.1"/>
    </source>
</evidence>
<dbReference type="PROSITE" id="PS51677">
    <property type="entry name" value="NODB"/>
    <property type="match status" value="1"/>
</dbReference>
<dbReference type="GO" id="GO:0016810">
    <property type="term" value="F:hydrolase activity, acting on carbon-nitrogen (but not peptide) bonds"/>
    <property type="evidence" value="ECO:0007669"/>
    <property type="project" value="InterPro"/>
</dbReference>
<evidence type="ECO:0000259" key="4">
    <source>
        <dbReference type="PROSITE" id="PS51677"/>
    </source>
</evidence>
<evidence type="ECO:0000313" key="6">
    <source>
        <dbReference type="Proteomes" id="UP000239047"/>
    </source>
</evidence>
<dbReference type="Proteomes" id="UP000239047">
    <property type="component" value="Unassembled WGS sequence"/>
</dbReference>
<dbReference type="GO" id="GO:0046872">
    <property type="term" value="F:metal ion binding"/>
    <property type="evidence" value="ECO:0007669"/>
    <property type="project" value="UniProtKB-KW"/>
</dbReference>
<dbReference type="EMBL" id="PREZ01000007">
    <property type="protein sequence ID" value="PPA69105.1"/>
    <property type="molecule type" value="Genomic_DNA"/>
</dbReference>
<dbReference type="OrthoDB" id="9812065at2"/>
<dbReference type="SUPFAM" id="SSF88713">
    <property type="entry name" value="Glycoside hydrolase/deacetylase"/>
    <property type="match status" value="1"/>
</dbReference>
<dbReference type="PANTHER" id="PTHR10587">
    <property type="entry name" value="GLYCOSYL TRANSFERASE-RELATED"/>
    <property type="match status" value="1"/>
</dbReference>
<feature type="domain" description="NodB homology" evidence="4">
    <location>
        <begin position="50"/>
        <end position="230"/>
    </location>
</feature>
<dbReference type="InterPro" id="IPR050248">
    <property type="entry name" value="Polysacc_deacetylase_ArnD"/>
</dbReference>
<feature type="chain" id="PRO_5015741341" evidence="3">
    <location>
        <begin position="26"/>
        <end position="246"/>
    </location>
</feature>
<proteinExistence type="predicted"/>
<dbReference type="AlphaFoldDB" id="A0A2S5G827"/>
<evidence type="ECO:0000256" key="3">
    <source>
        <dbReference type="SAM" id="SignalP"/>
    </source>
</evidence>